<dbReference type="Proteomes" id="UP001620645">
    <property type="component" value="Unassembled WGS sequence"/>
</dbReference>
<organism evidence="1 2">
    <name type="scientific">Heterodera schachtii</name>
    <name type="common">Sugarbeet cyst nematode worm</name>
    <name type="synonym">Tylenchus schachtii</name>
    <dbReference type="NCBI Taxonomy" id="97005"/>
    <lineage>
        <taxon>Eukaryota</taxon>
        <taxon>Metazoa</taxon>
        <taxon>Ecdysozoa</taxon>
        <taxon>Nematoda</taxon>
        <taxon>Chromadorea</taxon>
        <taxon>Rhabditida</taxon>
        <taxon>Tylenchina</taxon>
        <taxon>Tylenchomorpha</taxon>
        <taxon>Tylenchoidea</taxon>
        <taxon>Heteroderidae</taxon>
        <taxon>Heteroderinae</taxon>
        <taxon>Heterodera</taxon>
    </lineage>
</organism>
<dbReference type="Gene3D" id="1.20.58.760">
    <property type="entry name" value="Peptidase M41"/>
    <property type="match status" value="1"/>
</dbReference>
<gene>
    <name evidence="1" type="ORF">niasHS_015480</name>
</gene>
<dbReference type="InterPro" id="IPR037219">
    <property type="entry name" value="Peptidase_M41-like"/>
</dbReference>
<comment type="caution">
    <text evidence="1">The sequence shown here is derived from an EMBL/GenBank/DDBJ whole genome shotgun (WGS) entry which is preliminary data.</text>
</comment>
<name>A0ABD2HU29_HETSC</name>
<dbReference type="SUPFAM" id="SSF140990">
    <property type="entry name" value="FtsH protease domain-like"/>
    <property type="match status" value="1"/>
</dbReference>
<reference evidence="1 2" key="1">
    <citation type="submission" date="2024-10" db="EMBL/GenBank/DDBJ databases">
        <authorList>
            <person name="Kim D."/>
        </authorList>
    </citation>
    <scope>NUCLEOTIDE SEQUENCE [LARGE SCALE GENOMIC DNA]</scope>
    <source>
        <strain evidence="1">Taebaek</strain>
    </source>
</reference>
<keyword evidence="2" id="KW-1185">Reference proteome</keyword>
<dbReference type="EMBL" id="JBICCN010000435">
    <property type="protein sequence ID" value="KAL3068912.1"/>
    <property type="molecule type" value="Genomic_DNA"/>
</dbReference>
<dbReference type="AlphaFoldDB" id="A0ABD2HU29"/>
<evidence type="ECO:0000313" key="2">
    <source>
        <dbReference type="Proteomes" id="UP001620645"/>
    </source>
</evidence>
<sequence>MAGKAAEELLIGRSEGHEGDIEAVRPVAKQLLRKKGRRINERTSRGKKALRKAINGEVYAATEEAKEFLLNNWSAFEKIYLVSN</sequence>
<protein>
    <submittedName>
        <fullName evidence="1">Uncharacterized protein</fullName>
    </submittedName>
</protein>
<proteinExistence type="predicted"/>
<accession>A0ABD2HU29</accession>
<evidence type="ECO:0000313" key="1">
    <source>
        <dbReference type="EMBL" id="KAL3068912.1"/>
    </source>
</evidence>